<gene>
    <name evidence="3" type="ORF">EDC17_100255</name>
</gene>
<dbReference type="PANTHER" id="PTHR35869:SF1">
    <property type="entry name" value="OUTER-MEMBRANE LIPOPROTEIN CARRIER PROTEIN"/>
    <property type="match status" value="1"/>
</dbReference>
<feature type="signal peptide" evidence="2">
    <location>
        <begin position="1"/>
        <end position="19"/>
    </location>
</feature>
<accession>A0A4R3VZP2</accession>
<dbReference type="Pfam" id="PF03548">
    <property type="entry name" value="LolA"/>
    <property type="match status" value="1"/>
</dbReference>
<dbReference type="AlphaFoldDB" id="A0A4R3VZP2"/>
<reference evidence="3 4" key="1">
    <citation type="submission" date="2019-03" db="EMBL/GenBank/DDBJ databases">
        <title>Genomic Encyclopedia of Type Strains, Phase IV (KMG-IV): sequencing the most valuable type-strain genomes for metagenomic binning, comparative biology and taxonomic classification.</title>
        <authorList>
            <person name="Goeker M."/>
        </authorList>
    </citation>
    <scope>NUCLEOTIDE SEQUENCE [LARGE SCALE GENOMIC DNA]</scope>
    <source>
        <strain evidence="3 4">DSM 22362</strain>
    </source>
</reference>
<proteinExistence type="predicted"/>
<evidence type="ECO:0000256" key="1">
    <source>
        <dbReference type="ARBA" id="ARBA00022729"/>
    </source>
</evidence>
<comment type="caution">
    <text evidence="3">The sequence shown here is derived from an EMBL/GenBank/DDBJ whole genome shotgun (WGS) entry which is preliminary data.</text>
</comment>
<dbReference type="CDD" id="cd16325">
    <property type="entry name" value="LolA"/>
    <property type="match status" value="1"/>
</dbReference>
<keyword evidence="1 2" id="KW-0732">Signal</keyword>
<protein>
    <submittedName>
        <fullName evidence="3">Outer membrane lipoprotein-sorting protein</fullName>
    </submittedName>
</protein>
<dbReference type="RefSeq" id="WP_132776099.1">
    <property type="nucleotide sequence ID" value="NZ_SMBZ01000002.1"/>
</dbReference>
<keyword evidence="3" id="KW-0449">Lipoprotein</keyword>
<keyword evidence="4" id="KW-1185">Reference proteome</keyword>
<dbReference type="OrthoDB" id="9810685at2"/>
<sequence>MKKLLLSFIFIGGSIGAFAQTDAAAKKILNDVSRKYNSYQTIQSDFTLSIQDANKKTHTTKGLMLFNKPKNQYVISLPEQEVISDGKSVWNISKDIKEVQISENENNSSAIGPSNLFTFYQKGYKYVLMPDEKIIRQDKPEMAKVIELTPEDTKTNYFKIKLRINKNNHIQDVTIFDKSSNRYTYTIHTLYLGKKFSPQLFTFSKEKYKDYEIVDLR</sequence>
<dbReference type="SUPFAM" id="SSF89392">
    <property type="entry name" value="Prokaryotic lipoproteins and lipoprotein localization factors"/>
    <property type="match status" value="1"/>
</dbReference>
<evidence type="ECO:0000313" key="3">
    <source>
        <dbReference type="EMBL" id="TCV20347.1"/>
    </source>
</evidence>
<dbReference type="EMBL" id="SMBZ01000002">
    <property type="protein sequence ID" value="TCV20347.1"/>
    <property type="molecule type" value="Genomic_DNA"/>
</dbReference>
<organism evidence="3 4">
    <name type="scientific">Sphingobacterium alimentarium</name>
    <dbReference type="NCBI Taxonomy" id="797292"/>
    <lineage>
        <taxon>Bacteria</taxon>
        <taxon>Pseudomonadati</taxon>
        <taxon>Bacteroidota</taxon>
        <taxon>Sphingobacteriia</taxon>
        <taxon>Sphingobacteriales</taxon>
        <taxon>Sphingobacteriaceae</taxon>
        <taxon>Sphingobacterium</taxon>
    </lineage>
</organism>
<dbReference type="Gene3D" id="2.50.20.10">
    <property type="entry name" value="Lipoprotein localisation LolA/LolB/LppX"/>
    <property type="match status" value="1"/>
</dbReference>
<evidence type="ECO:0000313" key="4">
    <source>
        <dbReference type="Proteomes" id="UP000295197"/>
    </source>
</evidence>
<name>A0A4R3VZP2_9SPHI</name>
<feature type="chain" id="PRO_5020707534" evidence="2">
    <location>
        <begin position="20"/>
        <end position="217"/>
    </location>
</feature>
<dbReference type="Proteomes" id="UP000295197">
    <property type="component" value="Unassembled WGS sequence"/>
</dbReference>
<evidence type="ECO:0000256" key="2">
    <source>
        <dbReference type="SAM" id="SignalP"/>
    </source>
</evidence>
<dbReference type="InterPro" id="IPR029046">
    <property type="entry name" value="LolA/LolB/LppX"/>
</dbReference>
<dbReference type="InterPro" id="IPR004564">
    <property type="entry name" value="OM_lipoprot_carrier_LolA-like"/>
</dbReference>
<dbReference type="PANTHER" id="PTHR35869">
    <property type="entry name" value="OUTER-MEMBRANE LIPOPROTEIN CARRIER PROTEIN"/>
    <property type="match status" value="1"/>
</dbReference>